<organism evidence="1 2">
    <name type="scientific">Harenicola maris</name>
    <dbReference type="NCBI Taxonomy" id="2841044"/>
    <lineage>
        <taxon>Bacteria</taxon>
        <taxon>Pseudomonadati</taxon>
        <taxon>Pseudomonadota</taxon>
        <taxon>Alphaproteobacteria</taxon>
        <taxon>Rhodobacterales</taxon>
        <taxon>Paracoccaceae</taxon>
        <taxon>Harenicola</taxon>
    </lineage>
</organism>
<dbReference type="AlphaFoldDB" id="A0AAP2G4R3"/>
<name>A0AAP2G4R3_9RHOB</name>
<sequence>MDSSIVTLSPAIFEPDGPVRGLPPVQRRLGADVPPNYDQSTFIYHAFWKAGRIEAICPKLYDFEGLLPQMRFASDHGPLPAPRLRRHRRHDVLRFACPEPPGVLHLYHEALDLRIEVAEAGQLPGFAGRNAMAALNKDNPLEWIADWAQFHVRQQGLQSLLLFDNGSQTYAPEDIIAALERTGLAQASVVRLPFAYGPIFPKKPSHVGKFLQSAALNIASGDFLSGARAVLLADIDELVWTKGGSIFDKAVNSRLGYCRIPGDWRGVHPGATQDPARHKDHIFPITGGSAVPTKYCVVPGGRLGWAQWDVHALRGVPRLSLHLKPKADMGFWHCRRINTGWKIKGGRAEAPIGPKDDFTAAQMTAVYDGAPPVEASAPEGGAA</sequence>
<proteinExistence type="predicted"/>
<evidence type="ECO:0000313" key="1">
    <source>
        <dbReference type="EMBL" id="MBT0958570.1"/>
    </source>
</evidence>
<accession>A0AAP2G4R3</accession>
<keyword evidence="2" id="KW-1185">Reference proteome</keyword>
<comment type="caution">
    <text evidence="1">The sequence shown here is derived from an EMBL/GenBank/DDBJ whole genome shotgun (WGS) entry which is preliminary data.</text>
</comment>
<dbReference type="EMBL" id="JADQAZ010000003">
    <property type="protein sequence ID" value="MBT0958570.1"/>
    <property type="molecule type" value="Genomic_DNA"/>
</dbReference>
<evidence type="ECO:0000313" key="2">
    <source>
        <dbReference type="Proteomes" id="UP001315686"/>
    </source>
</evidence>
<protein>
    <recommendedName>
        <fullName evidence="3">Glycosyltransferase family 92 protein</fullName>
    </recommendedName>
</protein>
<dbReference type="Proteomes" id="UP001315686">
    <property type="component" value="Unassembled WGS sequence"/>
</dbReference>
<evidence type="ECO:0008006" key="3">
    <source>
        <dbReference type="Google" id="ProtNLM"/>
    </source>
</evidence>
<gene>
    <name evidence="1" type="ORF">IV417_14365</name>
</gene>
<dbReference type="RefSeq" id="WP_327794798.1">
    <property type="nucleotide sequence ID" value="NZ_JADQAZ010000003.1"/>
</dbReference>
<reference evidence="1 2" key="1">
    <citation type="journal article" date="2021" name="Arch. Microbiol.">
        <title>Harenicola maris gen. nov., sp. nov. isolated from the Sea of Japan shallow sediments.</title>
        <authorList>
            <person name="Romanenko L.A."/>
            <person name="Kurilenko V.V."/>
            <person name="Chernysheva N.Y."/>
            <person name="Tekutyeva L.A."/>
            <person name="Velansky P.V."/>
            <person name="Svetashev V.I."/>
            <person name="Isaeva M.P."/>
        </authorList>
    </citation>
    <scope>NUCLEOTIDE SEQUENCE [LARGE SCALE GENOMIC DNA]</scope>
    <source>
        <strain evidence="1 2">KMM 3653</strain>
    </source>
</reference>